<reference evidence="1" key="1">
    <citation type="journal article" date="2014" name="Front. Microbiol.">
        <title>High frequency of phylogenetically diverse reductive dehalogenase-homologous genes in deep subseafloor sedimentary metagenomes.</title>
        <authorList>
            <person name="Kawai M."/>
            <person name="Futagami T."/>
            <person name="Toyoda A."/>
            <person name="Takaki Y."/>
            <person name="Nishi S."/>
            <person name="Hori S."/>
            <person name="Arai W."/>
            <person name="Tsubouchi T."/>
            <person name="Morono Y."/>
            <person name="Uchiyama I."/>
            <person name="Ito T."/>
            <person name="Fujiyama A."/>
            <person name="Inagaki F."/>
            <person name="Takami H."/>
        </authorList>
    </citation>
    <scope>NUCLEOTIDE SEQUENCE</scope>
    <source>
        <strain evidence="1">Expedition CK06-06</strain>
    </source>
</reference>
<dbReference type="Gene3D" id="3.40.50.150">
    <property type="entry name" value="Vaccinia Virus protein VP39"/>
    <property type="match status" value="1"/>
</dbReference>
<gene>
    <name evidence="1" type="ORF">S01H1_55306</name>
</gene>
<dbReference type="InterPro" id="IPR029063">
    <property type="entry name" value="SAM-dependent_MTases_sf"/>
</dbReference>
<proteinExistence type="predicted"/>
<dbReference type="CDD" id="cd02440">
    <property type="entry name" value="AdoMet_MTases"/>
    <property type="match status" value="1"/>
</dbReference>
<protein>
    <recommendedName>
        <fullName evidence="2">Methyltransferase type 11 domain-containing protein</fullName>
    </recommendedName>
</protein>
<dbReference type="SUPFAM" id="SSF53335">
    <property type="entry name" value="S-adenosyl-L-methionine-dependent methyltransferases"/>
    <property type="match status" value="1"/>
</dbReference>
<accession>X0W107</accession>
<sequence>MTKRDIKLCPLCDFPTRDTKLIYVDNKNDFKFVQCPNCELFYQPTYLTEVGVVKYYSKKYKHALVSTEYAKTTSRKISFDRFGIEVLGQIPERSKVLDIGCGAGGSSLYLRNTRGCQVECVELSPI</sequence>
<comment type="caution">
    <text evidence="1">The sequence shown here is derived from an EMBL/GenBank/DDBJ whole genome shotgun (WGS) entry which is preliminary data.</text>
</comment>
<evidence type="ECO:0000313" key="1">
    <source>
        <dbReference type="EMBL" id="GAG24230.1"/>
    </source>
</evidence>
<dbReference type="AlphaFoldDB" id="X0W107"/>
<dbReference type="EMBL" id="BARS01035940">
    <property type="protein sequence ID" value="GAG24230.1"/>
    <property type="molecule type" value="Genomic_DNA"/>
</dbReference>
<organism evidence="1">
    <name type="scientific">marine sediment metagenome</name>
    <dbReference type="NCBI Taxonomy" id="412755"/>
    <lineage>
        <taxon>unclassified sequences</taxon>
        <taxon>metagenomes</taxon>
        <taxon>ecological metagenomes</taxon>
    </lineage>
</organism>
<feature type="non-terminal residue" evidence="1">
    <location>
        <position position="126"/>
    </location>
</feature>
<name>X0W107_9ZZZZ</name>
<evidence type="ECO:0008006" key="2">
    <source>
        <dbReference type="Google" id="ProtNLM"/>
    </source>
</evidence>